<dbReference type="AlphaFoldDB" id="A0A9W6JK18"/>
<accession>A0A9W6JK18</accession>
<sequence length="118" mass="11737">MGFIGILRGLAFALLVVGIGATPLAAQGAKVAAAAADVVTMASMTAEMPCCPNEAPSAPDCMKTCPLLALCMPGYVAAAPATLIVADRATTSLVTLAPADDLARSGPYAGPPSRPPRI</sequence>
<dbReference type="EMBL" id="BSFK01000016">
    <property type="protein sequence ID" value="GLK77628.1"/>
    <property type="molecule type" value="Genomic_DNA"/>
</dbReference>
<reference evidence="1" key="2">
    <citation type="submission" date="2023-01" db="EMBL/GenBank/DDBJ databases">
        <authorList>
            <person name="Sun Q."/>
            <person name="Evtushenko L."/>
        </authorList>
    </citation>
    <scope>NUCLEOTIDE SEQUENCE</scope>
    <source>
        <strain evidence="1">VKM B-2555</strain>
    </source>
</reference>
<dbReference type="Proteomes" id="UP001143364">
    <property type="component" value="Unassembled WGS sequence"/>
</dbReference>
<evidence type="ECO:0000313" key="1">
    <source>
        <dbReference type="EMBL" id="GLK77628.1"/>
    </source>
</evidence>
<keyword evidence="2" id="KW-1185">Reference proteome</keyword>
<proteinExistence type="predicted"/>
<organism evidence="1 2">
    <name type="scientific">Methylopila jiangsuensis</name>
    <dbReference type="NCBI Taxonomy" id="586230"/>
    <lineage>
        <taxon>Bacteria</taxon>
        <taxon>Pseudomonadati</taxon>
        <taxon>Pseudomonadota</taxon>
        <taxon>Alphaproteobacteria</taxon>
        <taxon>Hyphomicrobiales</taxon>
        <taxon>Methylopilaceae</taxon>
        <taxon>Methylopila</taxon>
    </lineage>
</organism>
<reference evidence="1" key="1">
    <citation type="journal article" date="2014" name="Int. J. Syst. Evol. Microbiol.">
        <title>Complete genome sequence of Corynebacterium casei LMG S-19264T (=DSM 44701T), isolated from a smear-ripened cheese.</title>
        <authorList>
            <consortium name="US DOE Joint Genome Institute (JGI-PGF)"/>
            <person name="Walter F."/>
            <person name="Albersmeier A."/>
            <person name="Kalinowski J."/>
            <person name="Ruckert C."/>
        </authorList>
    </citation>
    <scope>NUCLEOTIDE SEQUENCE</scope>
    <source>
        <strain evidence="1">VKM B-2555</strain>
    </source>
</reference>
<comment type="caution">
    <text evidence="1">The sequence shown here is derived from an EMBL/GenBank/DDBJ whole genome shotgun (WGS) entry which is preliminary data.</text>
</comment>
<name>A0A9W6JK18_9HYPH</name>
<evidence type="ECO:0000313" key="2">
    <source>
        <dbReference type="Proteomes" id="UP001143364"/>
    </source>
</evidence>
<protein>
    <submittedName>
        <fullName evidence="1">Uncharacterized protein</fullName>
    </submittedName>
</protein>
<gene>
    <name evidence="1" type="ORF">GCM10008171_28820</name>
</gene>